<name>A0A316E9C9_9BACT</name>
<proteinExistence type="predicted"/>
<reference evidence="2 3" key="1">
    <citation type="submission" date="2018-05" db="EMBL/GenBank/DDBJ databases">
        <title>Genomic Encyclopedia of Archaeal and Bacterial Type Strains, Phase II (KMG-II): from individual species to whole genera.</title>
        <authorList>
            <person name="Goeker M."/>
        </authorList>
    </citation>
    <scope>NUCLEOTIDE SEQUENCE [LARGE SCALE GENOMIC DNA]</scope>
    <source>
        <strain evidence="2 3">DSM 22214</strain>
    </source>
</reference>
<evidence type="ECO:0000313" key="2">
    <source>
        <dbReference type="EMBL" id="PWK26152.1"/>
    </source>
</evidence>
<comment type="caution">
    <text evidence="2">The sequence shown here is derived from an EMBL/GenBank/DDBJ whole genome shotgun (WGS) entry which is preliminary data.</text>
</comment>
<organism evidence="2 3">
    <name type="scientific">Arcicella aurantiaca</name>
    <dbReference type="NCBI Taxonomy" id="591202"/>
    <lineage>
        <taxon>Bacteria</taxon>
        <taxon>Pseudomonadati</taxon>
        <taxon>Bacteroidota</taxon>
        <taxon>Cytophagia</taxon>
        <taxon>Cytophagales</taxon>
        <taxon>Flectobacillaceae</taxon>
        <taxon>Arcicella</taxon>
    </lineage>
</organism>
<evidence type="ECO:0000313" key="3">
    <source>
        <dbReference type="Proteomes" id="UP000245489"/>
    </source>
</evidence>
<gene>
    <name evidence="2" type="ORF">LV89_02633</name>
</gene>
<accession>A0A316E9C9</accession>
<protein>
    <recommendedName>
        <fullName evidence="4">Adhesin</fullName>
    </recommendedName>
</protein>
<evidence type="ECO:0008006" key="4">
    <source>
        <dbReference type="Google" id="ProtNLM"/>
    </source>
</evidence>
<dbReference type="AlphaFoldDB" id="A0A316E9C9"/>
<feature type="signal peptide" evidence="1">
    <location>
        <begin position="1"/>
        <end position="21"/>
    </location>
</feature>
<keyword evidence="1" id="KW-0732">Signal</keyword>
<sequence length="275" mass="30091">MKTNKLIFAILALSISVSFFAKSQDRDQLTVPLSDPNKEGKVKIEIITGSIKVVGYDGKDIVIDAVSGDKSEKRVNKERSDGMKRISTNSGFELTAKENNNTVSIGVDKVNMNVNITVKVPRKCSLKLSTINDGDILVENVSGNLEISNINGNIKMKNIAGSVVANTINDDIIVNFTTITPNTPMAFTSLNGKVDVTFPATLKTNVKLKSDMGEVYSDFDIDVDKTPSKINHSADKEKGLYKIKKDEWTYGKINGGGSEIMMKTFNGDIFIRKAK</sequence>
<feature type="chain" id="PRO_5016254997" description="Adhesin" evidence="1">
    <location>
        <begin position="22"/>
        <end position="275"/>
    </location>
</feature>
<dbReference type="RefSeq" id="WP_109743359.1">
    <property type="nucleotide sequence ID" value="NZ_QGGO01000013.1"/>
</dbReference>
<dbReference type="OrthoDB" id="787698at2"/>
<dbReference type="Proteomes" id="UP000245489">
    <property type="component" value="Unassembled WGS sequence"/>
</dbReference>
<dbReference type="EMBL" id="QGGO01000013">
    <property type="protein sequence ID" value="PWK26152.1"/>
    <property type="molecule type" value="Genomic_DNA"/>
</dbReference>
<keyword evidence="3" id="KW-1185">Reference proteome</keyword>
<evidence type="ECO:0000256" key="1">
    <source>
        <dbReference type="SAM" id="SignalP"/>
    </source>
</evidence>